<name>L5KJ80_PTEAL</name>
<comment type="similarity">
    <text evidence="1">Belongs to the eukaryotic ribosomal protein eS10 family.</text>
</comment>
<keyword evidence="7" id="KW-1185">Reference proteome</keyword>
<proteinExistence type="inferred from homology"/>
<dbReference type="InParanoid" id="L5KJ80"/>
<organism evidence="6 7">
    <name type="scientific">Pteropus alecto</name>
    <name type="common">Black flying fox</name>
    <dbReference type="NCBI Taxonomy" id="9402"/>
    <lineage>
        <taxon>Eukaryota</taxon>
        <taxon>Metazoa</taxon>
        <taxon>Chordata</taxon>
        <taxon>Craniata</taxon>
        <taxon>Vertebrata</taxon>
        <taxon>Euteleostomi</taxon>
        <taxon>Mammalia</taxon>
        <taxon>Eutheria</taxon>
        <taxon>Laurasiatheria</taxon>
        <taxon>Chiroptera</taxon>
        <taxon>Yinpterochiroptera</taxon>
        <taxon>Pteropodoidea</taxon>
        <taxon>Pteropodidae</taxon>
        <taxon>Pteropodinae</taxon>
        <taxon>Pteropus</taxon>
    </lineage>
</organism>
<dbReference type="Gene3D" id="1.10.10.10">
    <property type="entry name" value="Winged helix-like DNA-binding domain superfamily/Winged helix DNA-binding domain"/>
    <property type="match status" value="1"/>
</dbReference>
<evidence type="ECO:0000259" key="5">
    <source>
        <dbReference type="Pfam" id="PF03501"/>
    </source>
</evidence>
<dbReference type="STRING" id="9402.L5KJ80"/>
<evidence type="ECO:0000256" key="1">
    <source>
        <dbReference type="ARBA" id="ARBA00007278"/>
    </source>
</evidence>
<dbReference type="InterPro" id="IPR037447">
    <property type="entry name" value="Ribosomal_eS10"/>
</dbReference>
<dbReference type="PANTHER" id="PTHR12146">
    <property type="entry name" value="40S RIBOSOMAL PROTEIN S10"/>
    <property type="match status" value="1"/>
</dbReference>
<protein>
    <submittedName>
        <fullName evidence="6">Plectin-1</fullName>
    </submittedName>
</protein>
<evidence type="ECO:0000256" key="4">
    <source>
        <dbReference type="SAM" id="MobiDB-lite"/>
    </source>
</evidence>
<feature type="domain" description="Plectin/eS10 N-terminal" evidence="5">
    <location>
        <begin position="72"/>
        <end position="164"/>
    </location>
</feature>
<dbReference type="GO" id="GO:0003735">
    <property type="term" value="F:structural constituent of ribosome"/>
    <property type="evidence" value="ECO:0007669"/>
    <property type="project" value="TreeGrafter"/>
</dbReference>
<dbReference type="EMBL" id="KB030670">
    <property type="protein sequence ID" value="ELK11719.1"/>
    <property type="molecule type" value="Genomic_DNA"/>
</dbReference>
<evidence type="ECO:0000256" key="3">
    <source>
        <dbReference type="ARBA" id="ARBA00023274"/>
    </source>
</evidence>
<feature type="region of interest" description="Disordered" evidence="4">
    <location>
        <begin position="183"/>
        <end position="267"/>
    </location>
</feature>
<evidence type="ECO:0000313" key="6">
    <source>
        <dbReference type="EMBL" id="ELK11719.1"/>
    </source>
</evidence>
<dbReference type="Pfam" id="PF03501">
    <property type="entry name" value="S10_plectin"/>
    <property type="match status" value="1"/>
</dbReference>
<dbReference type="InterPro" id="IPR036388">
    <property type="entry name" value="WH-like_DNA-bd_sf"/>
</dbReference>
<dbReference type="GO" id="GO:0022627">
    <property type="term" value="C:cytosolic small ribosomal subunit"/>
    <property type="evidence" value="ECO:0007669"/>
    <property type="project" value="TreeGrafter"/>
</dbReference>
<reference evidence="7" key="1">
    <citation type="journal article" date="2013" name="Science">
        <title>Comparative analysis of bat genomes provides insight into the evolution of flight and immunity.</title>
        <authorList>
            <person name="Zhang G."/>
            <person name="Cowled C."/>
            <person name="Shi Z."/>
            <person name="Huang Z."/>
            <person name="Bishop-Lilly K.A."/>
            <person name="Fang X."/>
            <person name="Wynne J.W."/>
            <person name="Xiong Z."/>
            <person name="Baker M.L."/>
            <person name="Zhao W."/>
            <person name="Tachedjian M."/>
            <person name="Zhu Y."/>
            <person name="Zhou P."/>
            <person name="Jiang X."/>
            <person name="Ng J."/>
            <person name="Yang L."/>
            <person name="Wu L."/>
            <person name="Xiao J."/>
            <person name="Feng Y."/>
            <person name="Chen Y."/>
            <person name="Sun X."/>
            <person name="Zhang Y."/>
            <person name="Marsh G.A."/>
            <person name="Crameri G."/>
            <person name="Broder C.C."/>
            <person name="Frey K.G."/>
            <person name="Wang L.F."/>
            <person name="Wang J."/>
        </authorList>
    </citation>
    <scope>NUCLEOTIDE SEQUENCE [LARGE SCALE GENOMIC DNA]</scope>
</reference>
<evidence type="ECO:0000313" key="7">
    <source>
        <dbReference type="Proteomes" id="UP000010552"/>
    </source>
</evidence>
<dbReference type="Proteomes" id="UP000010552">
    <property type="component" value="Unassembled WGS sequence"/>
</dbReference>
<accession>L5KJ80</accession>
<feature type="region of interest" description="Disordered" evidence="4">
    <location>
        <begin position="1"/>
        <end position="51"/>
    </location>
</feature>
<feature type="compositionally biased region" description="Gly residues" evidence="4">
    <location>
        <begin position="252"/>
        <end position="267"/>
    </location>
</feature>
<gene>
    <name evidence="6" type="ORF">PAL_GLEAN10010461</name>
</gene>
<dbReference type="FunFam" id="1.10.10.10:FF:000388">
    <property type="entry name" value="plectin isoform X1"/>
    <property type="match status" value="1"/>
</dbReference>
<dbReference type="InterPro" id="IPR005326">
    <property type="entry name" value="Plectin_eS10_N"/>
</dbReference>
<keyword evidence="3" id="KW-0687">Ribonucleoprotein</keyword>
<feature type="compositionally biased region" description="Basic and acidic residues" evidence="4">
    <location>
        <begin position="201"/>
        <end position="216"/>
    </location>
</feature>
<dbReference type="GO" id="GO:0003723">
    <property type="term" value="F:RNA binding"/>
    <property type="evidence" value="ECO:0007669"/>
    <property type="project" value="TreeGrafter"/>
</dbReference>
<feature type="compositionally biased region" description="Basic and acidic residues" evidence="4">
    <location>
        <begin position="1"/>
        <end position="12"/>
    </location>
</feature>
<keyword evidence="2" id="KW-0689">Ribosomal protein</keyword>
<evidence type="ECO:0000256" key="2">
    <source>
        <dbReference type="ARBA" id="ARBA00022980"/>
    </source>
</evidence>
<sequence length="267" mass="28771">MSGEDQEVRTVDEDGSNGGSGSPSPGDTLPWNLGKTQRSRRSGGGSGGNGSVLDPAERAVIRIAAMVAGMLMPLDQLRAIYEVLFREGVMVAKKDRRPRSLHPHVPGVTNLQVMRAMASLRARGLVRETFAWRHFYWYLTNEGVAHLRQYLHLPPEIVPASLQRVRRPVAMVMPARRAPHVQAVQGPLGCPPKRGQQAAEDPAREERRVYRRKEPEEGAPEPAVVPSATLGTLARPGPEPAPATGQLHPGSSHGGWKGVLGPGGLGS</sequence>
<dbReference type="AlphaFoldDB" id="L5KJ80"/>
<dbReference type="PANTHER" id="PTHR12146:SF25">
    <property type="entry name" value="PLECTIN_ES10 N-TERMINAL DOMAIN-CONTAINING PROTEIN"/>
    <property type="match status" value="1"/>
</dbReference>